<reference evidence="6" key="1">
    <citation type="journal article" date="2023" name="Proc. Natl. Acad. Sci. U.S.A.">
        <title>Genomic and structural basis for evolution of tropane alkaloid biosynthesis.</title>
        <authorList>
            <person name="Wanga Y.-J."/>
            <person name="Taina T."/>
            <person name="Yua J.-Y."/>
            <person name="Lia J."/>
            <person name="Xua B."/>
            <person name="Chenc J."/>
            <person name="D'Auriad J.C."/>
            <person name="Huanga J.-P."/>
            <person name="Huanga S.-X."/>
        </authorList>
    </citation>
    <scope>NUCLEOTIDE SEQUENCE [LARGE SCALE GENOMIC DNA]</scope>
    <source>
        <strain evidence="6">cv. KIB-2019</strain>
    </source>
</reference>
<comment type="caution">
    <text evidence="5">The sequence shown here is derived from an EMBL/GenBank/DDBJ whole genome shotgun (WGS) entry which is preliminary data.</text>
</comment>
<keyword evidence="2" id="KW-0698">rRNA processing</keyword>
<dbReference type="OrthoDB" id="263560at2759"/>
<evidence type="ECO:0000256" key="3">
    <source>
        <dbReference type="SAM" id="MobiDB-lite"/>
    </source>
</evidence>
<dbReference type="EMBL" id="JAJAGQ010000001">
    <property type="protein sequence ID" value="KAJ8573038.1"/>
    <property type="molecule type" value="Genomic_DNA"/>
</dbReference>
<proteinExistence type="inferred from homology"/>
<keyword evidence="4" id="KW-0732">Signal</keyword>
<evidence type="ECO:0000256" key="4">
    <source>
        <dbReference type="SAM" id="SignalP"/>
    </source>
</evidence>
<feature type="compositionally biased region" description="Polar residues" evidence="3">
    <location>
        <begin position="198"/>
        <end position="218"/>
    </location>
</feature>
<dbReference type="PANTHER" id="PTHR21250">
    <property type="entry name" value="PRE-RRNA-PROCESSING PROTEIN TSR2 HOMOLOG"/>
    <property type="match status" value="1"/>
</dbReference>
<organism evidence="5 6">
    <name type="scientific">Anisodus acutangulus</name>
    <dbReference type="NCBI Taxonomy" id="402998"/>
    <lineage>
        <taxon>Eukaryota</taxon>
        <taxon>Viridiplantae</taxon>
        <taxon>Streptophyta</taxon>
        <taxon>Embryophyta</taxon>
        <taxon>Tracheophyta</taxon>
        <taxon>Spermatophyta</taxon>
        <taxon>Magnoliopsida</taxon>
        <taxon>eudicotyledons</taxon>
        <taxon>Gunneridae</taxon>
        <taxon>Pentapetalae</taxon>
        <taxon>asterids</taxon>
        <taxon>lamiids</taxon>
        <taxon>Solanales</taxon>
        <taxon>Solanaceae</taxon>
        <taxon>Solanoideae</taxon>
        <taxon>Hyoscyameae</taxon>
        <taxon>Anisodus</taxon>
    </lineage>
</organism>
<evidence type="ECO:0000256" key="2">
    <source>
        <dbReference type="ARBA" id="ARBA00022552"/>
    </source>
</evidence>
<evidence type="ECO:0000313" key="5">
    <source>
        <dbReference type="EMBL" id="KAJ8573038.1"/>
    </source>
</evidence>
<evidence type="ECO:0000313" key="6">
    <source>
        <dbReference type="Proteomes" id="UP001152561"/>
    </source>
</evidence>
<evidence type="ECO:0000256" key="1">
    <source>
        <dbReference type="ARBA" id="ARBA00006524"/>
    </source>
</evidence>
<feature type="signal peptide" evidence="4">
    <location>
        <begin position="1"/>
        <end position="22"/>
    </location>
</feature>
<dbReference type="Proteomes" id="UP001152561">
    <property type="component" value="Unassembled WGS sequence"/>
</dbReference>
<dbReference type="AlphaFoldDB" id="A0A9Q1RUW4"/>
<gene>
    <name evidence="5" type="ORF">K7X08_009549</name>
</gene>
<dbReference type="GO" id="GO:0006364">
    <property type="term" value="P:rRNA processing"/>
    <property type="evidence" value="ECO:0007669"/>
    <property type="project" value="UniProtKB-KW"/>
</dbReference>
<keyword evidence="6" id="KW-1185">Reference proteome</keyword>
<protein>
    <recommendedName>
        <fullName evidence="7">Pre-rRNA-processing protein TSR2 homolog</fullName>
    </recommendedName>
</protein>
<name>A0A9Q1RUW4_9SOLA</name>
<feature type="region of interest" description="Disordered" evidence="3">
    <location>
        <begin position="175"/>
        <end position="251"/>
    </location>
</feature>
<dbReference type="InterPro" id="IPR019398">
    <property type="entry name" value="Pre-rRNA_process_TSR2"/>
</dbReference>
<feature type="compositionally biased region" description="Basic and acidic residues" evidence="3">
    <location>
        <begin position="222"/>
        <end position="231"/>
    </location>
</feature>
<accession>A0A9Q1RUW4</accession>
<dbReference type="Pfam" id="PF10273">
    <property type="entry name" value="WGG"/>
    <property type="match status" value="1"/>
</dbReference>
<feature type="chain" id="PRO_5040276002" description="Pre-rRNA-processing protein TSR2 homolog" evidence="4">
    <location>
        <begin position="23"/>
        <end position="251"/>
    </location>
</feature>
<comment type="similarity">
    <text evidence="1">Belongs to the TSR2 family.</text>
</comment>
<evidence type="ECO:0008006" key="7">
    <source>
        <dbReference type="Google" id="ProtNLM"/>
    </source>
</evidence>
<sequence length="251" mass="28004">MWANSYKCRALSCVTLLSSTPAAIFLCSQNFVPSKTRPRFGGVFIMDSSSSKTSVQQLTAEAAAQLQEGIGLVLSRWTALQMAIENEWGGRGTREKSNQLNVDIFSAFTQSKEQVYMDDIEEILDEFMISLNTEVNDGSLEEVAEKLMYMHEECLEENFNSIKVLRETNVGRRPATYVRQGASDDDDSSSDGGDRNENLGNNSSDMAIDSMETQSSLGQDMIVEHVRKQPAEVDEDGWTTVATRRNKGRRN</sequence>